<accession>A0ABQ1F4Q5</accession>
<comment type="caution">
    <text evidence="1">The sequence shown here is derived from an EMBL/GenBank/DDBJ whole genome shotgun (WGS) entry which is preliminary data.</text>
</comment>
<sequence length="56" mass="6648">MESATVTLAWLDAEIHRLEQSFHVRNRNEYVKQGIAEKELQFRKLIAKYNKAQTDK</sequence>
<name>A0ABQ1F4Q5_9BACL</name>
<dbReference type="EMBL" id="BMHE01000037">
    <property type="protein sequence ID" value="GFZ99980.1"/>
    <property type="molecule type" value="Genomic_DNA"/>
</dbReference>
<organism evidence="1 2">
    <name type="scientific">Paenibacillus marchantiophytorum</name>
    <dbReference type="NCBI Taxonomy" id="1619310"/>
    <lineage>
        <taxon>Bacteria</taxon>
        <taxon>Bacillati</taxon>
        <taxon>Bacillota</taxon>
        <taxon>Bacilli</taxon>
        <taxon>Bacillales</taxon>
        <taxon>Paenibacillaceae</taxon>
        <taxon>Paenibacillus</taxon>
    </lineage>
</organism>
<proteinExistence type="predicted"/>
<dbReference type="Proteomes" id="UP000615455">
    <property type="component" value="Unassembled WGS sequence"/>
</dbReference>
<evidence type="ECO:0000313" key="2">
    <source>
        <dbReference type="Proteomes" id="UP000615455"/>
    </source>
</evidence>
<protein>
    <submittedName>
        <fullName evidence="1">Uncharacterized protein</fullName>
    </submittedName>
</protein>
<keyword evidence="2" id="KW-1185">Reference proteome</keyword>
<evidence type="ECO:0000313" key="1">
    <source>
        <dbReference type="EMBL" id="GFZ99980.1"/>
    </source>
</evidence>
<reference evidence="2" key="1">
    <citation type="journal article" date="2019" name="Int. J. Syst. Evol. Microbiol.">
        <title>The Global Catalogue of Microorganisms (GCM) 10K type strain sequencing project: providing services to taxonomists for standard genome sequencing and annotation.</title>
        <authorList>
            <consortium name="The Broad Institute Genomics Platform"/>
            <consortium name="The Broad Institute Genome Sequencing Center for Infectious Disease"/>
            <person name="Wu L."/>
            <person name="Ma J."/>
        </authorList>
    </citation>
    <scope>NUCLEOTIDE SEQUENCE [LARGE SCALE GENOMIC DNA]</scope>
    <source>
        <strain evidence="2">CGMCC 1.15043</strain>
    </source>
</reference>
<gene>
    <name evidence="1" type="ORF">GCM10008018_52790</name>
</gene>